<sequence>MSLWGLVSKMPPEKVQRLYVDFPQHLRHLLGDWLESQP</sequence>
<dbReference type="Pfam" id="PF02865">
    <property type="entry name" value="STAT_int"/>
    <property type="match status" value="1"/>
</dbReference>
<organism evidence="2 4">
    <name type="scientific">Pan troglodytes</name>
    <name type="common">Chimpanzee</name>
    <dbReference type="NCBI Taxonomy" id="9598"/>
    <lineage>
        <taxon>Eukaryota</taxon>
        <taxon>Metazoa</taxon>
        <taxon>Chordata</taxon>
        <taxon>Craniata</taxon>
        <taxon>Vertebrata</taxon>
        <taxon>Euteleostomi</taxon>
        <taxon>Mammalia</taxon>
        <taxon>Eutheria</taxon>
        <taxon>Euarchontoglires</taxon>
        <taxon>Primates</taxon>
        <taxon>Haplorrhini</taxon>
        <taxon>Catarrhini</taxon>
        <taxon>Hominidae</taxon>
        <taxon>Pan</taxon>
    </lineage>
</organism>
<dbReference type="AlphaFoldDB" id="A0A2J8KWG0"/>
<reference evidence="2 4" key="1">
    <citation type="submission" date="2017-12" db="EMBL/GenBank/DDBJ databases">
        <title>High-resolution comparative analysis of great ape genomes.</title>
        <authorList>
            <person name="Pollen A."/>
            <person name="Hastie A."/>
            <person name="Hormozdiari F."/>
            <person name="Dougherty M."/>
            <person name="Liu R."/>
            <person name="Chaisson M."/>
            <person name="Hoppe E."/>
            <person name="Hill C."/>
            <person name="Pang A."/>
            <person name="Hillier L."/>
            <person name="Baker C."/>
            <person name="Armstrong J."/>
            <person name="Shendure J."/>
            <person name="Paten B."/>
            <person name="Wilson R."/>
            <person name="Chao H."/>
            <person name="Schneider V."/>
            <person name="Ventura M."/>
            <person name="Kronenberg Z."/>
            <person name="Murali S."/>
            <person name="Gordon D."/>
            <person name="Cantsilieris S."/>
            <person name="Munson K."/>
            <person name="Nelson B."/>
            <person name="Raja A."/>
            <person name="Underwood J."/>
            <person name="Diekhans M."/>
            <person name="Fiddes I."/>
            <person name="Haussler D."/>
            <person name="Eichler E."/>
        </authorList>
    </citation>
    <scope>NUCLEOTIDE SEQUENCE [LARGE SCALE GENOMIC DNA]</scope>
    <source>
        <strain evidence="2">Yerkes chimp pedigree #C0471</strain>
        <tissue evidence="2">Blood</tissue>
    </source>
</reference>
<evidence type="ECO:0000259" key="1">
    <source>
        <dbReference type="Pfam" id="PF02865"/>
    </source>
</evidence>
<dbReference type="Proteomes" id="UP000236370">
    <property type="component" value="Unassembled WGS sequence"/>
</dbReference>
<name>A0A2J8KWG0_PANTR</name>
<evidence type="ECO:0000313" key="2">
    <source>
        <dbReference type="EMBL" id="PNI39347.1"/>
    </source>
</evidence>
<evidence type="ECO:0000313" key="3">
    <source>
        <dbReference type="EMBL" id="PNI39355.1"/>
    </source>
</evidence>
<dbReference type="SMR" id="A0A2J8KWG0"/>
<dbReference type="InterPro" id="IPR013799">
    <property type="entry name" value="STAT_TF_prot_interaction"/>
</dbReference>
<feature type="domain" description="STAT transcription factor protein interaction" evidence="1">
    <location>
        <begin position="2"/>
        <end position="37"/>
    </location>
</feature>
<dbReference type="InterPro" id="IPR036535">
    <property type="entry name" value="STAT_N_sf"/>
</dbReference>
<proteinExistence type="predicted"/>
<dbReference type="GO" id="GO:0007165">
    <property type="term" value="P:signal transduction"/>
    <property type="evidence" value="ECO:0007669"/>
    <property type="project" value="InterPro"/>
</dbReference>
<evidence type="ECO:0000313" key="4">
    <source>
        <dbReference type="Proteomes" id="UP000236370"/>
    </source>
</evidence>
<dbReference type="EMBL" id="NBAG03000333">
    <property type="protein sequence ID" value="PNI39355.1"/>
    <property type="molecule type" value="Genomic_DNA"/>
</dbReference>
<dbReference type="SUPFAM" id="SSF48092">
    <property type="entry name" value="Transcription factor STAT-4 N-domain"/>
    <property type="match status" value="1"/>
</dbReference>
<protein>
    <submittedName>
        <fullName evidence="3">STAT6 isoform 16</fullName>
    </submittedName>
    <submittedName>
        <fullName evidence="2">STAT6 isoform 8</fullName>
    </submittedName>
</protein>
<gene>
    <name evidence="2" type="ORF">CK820_G0035482</name>
</gene>
<dbReference type="GO" id="GO:0006355">
    <property type="term" value="P:regulation of DNA-templated transcription"/>
    <property type="evidence" value="ECO:0007669"/>
    <property type="project" value="InterPro"/>
</dbReference>
<dbReference type="EMBL" id="NBAG03000333">
    <property type="protein sequence ID" value="PNI39347.1"/>
    <property type="molecule type" value="Genomic_DNA"/>
</dbReference>
<dbReference type="Gene3D" id="1.10.532.10">
    <property type="entry name" value="STAT transcription factor, N-terminal domain"/>
    <property type="match status" value="1"/>
</dbReference>
<comment type="caution">
    <text evidence="2">The sequence shown here is derived from an EMBL/GenBank/DDBJ whole genome shotgun (WGS) entry which is preliminary data.</text>
</comment>
<accession>A0A2J8KWG0</accession>